<reference evidence="7" key="1">
    <citation type="submission" date="2018-12" db="EMBL/GenBank/DDBJ databases">
        <authorList>
            <person name="Yazar S."/>
        </authorList>
    </citation>
    <scope>NUCLEOTIDE SEQUENCE [LARGE SCALE GENOMIC DNA]</scope>
</reference>
<dbReference type="Proteomes" id="UP000314987">
    <property type="component" value="Unassembled WGS sequence"/>
</dbReference>
<dbReference type="GO" id="GO:0005829">
    <property type="term" value="C:cytosol"/>
    <property type="evidence" value="ECO:0007669"/>
    <property type="project" value="TreeGrafter"/>
</dbReference>
<dbReference type="STRING" id="29139.ENSVURP00010024490"/>
<name>A0A4X2LS79_VOMUR</name>
<feature type="coiled-coil region" evidence="5">
    <location>
        <begin position="61"/>
        <end position="95"/>
    </location>
</feature>
<dbReference type="InterPro" id="IPR011990">
    <property type="entry name" value="TPR-like_helical_dom_sf"/>
</dbReference>
<dbReference type="GeneTree" id="ENSGT00950000182946"/>
<dbReference type="SMART" id="SM00028">
    <property type="entry name" value="TPR"/>
    <property type="match status" value="6"/>
</dbReference>
<feature type="repeat" description="TPR" evidence="4">
    <location>
        <begin position="339"/>
        <end position="372"/>
    </location>
</feature>
<proteinExistence type="inferred from homology"/>
<dbReference type="FunFam" id="1.25.40.10:FF:000026">
    <property type="entry name" value="Interferon-induced protein with tetratricopeptide repeats 5"/>
    <property type="match status" value="1"/>
</dbReference>
<evidence type="ECO:0000256" key="5">
    <source>
        <dbReference type="SAM" id="Coils"/>
    </source>
</evidence>
<dbReference type="Pfam" id="PF13181">
    <property type="entry name" value="TPR_8"/>
    <property type="match status" value="1"/>
</dbReference>
<evidence type="ECO:0000313" key="7">
    <source>
        <dbReference type="Proteomes" id="UP000314987"/>
    </source>
</evidence>
<dbReference type="Pfam" id="PF13176">
    <property type="entry name" value="TPR_7"/>
    <property type="match status" value="1"/>
</dbReference>
<comment type="similarity">
    <text evidence="3">Belongs to the IFIT family.</text>
</comment>
<dbReference type="PROSITE" id="PS50005">
    <property type="entry name" value="TPR"/>
    <property type="match status" value="1"/>
</dbReference>
<keyword evidence="2 4" id="KW-0802">TPR repeat</keyword>
<dbReference type="Gene3D" id="1.25.40.10">
    <property type="entry name" value="Tetratricopeptide repeat domain"/>
    <property type="match status" value="3"/>
</dbReference>
<evidence type="ECO:0000256" key="3">
    <source>
        <dbReference type="ARBA" id="ARBA00038336"/>
    </source>
</evidence>
<dbReference type="GO" id="GO:0003723">
    <property type="term" value="F:RNA binding"/>
    <property type="evidence" value="ECO:0007669"/>
    <property type="project" value="TreeGrafter"/>
</dbReference>
<evidence type="ECO:0000313" key="6">
    <source>
        <dbReference type="Ensembl" id="ENSVURP00010024490.1"/>
    </source>
</evidence>
<sequence>MSEMSKKNPMMDALLELRCHFTWDLMRIDIYLPDLENRILDEIEFLDTKFNVGIHNMLAYVRHIRGQNEKALESLREAEKLIQKLNDDQGEIKSLVTWGNYAWIYYNMDRLPEAQTYLEKVEASCKRRSSPFRYKVELPEIDCEEGWALLKFGKEYYEKAKDCFQKALESDPENPEFNTGFAISMFRLDGQHTIPQVSSISLEPLRRAVRINPEDNYLKVLLAMKLQSLHQEEEGEKYLEEALENTSSQLYVLRYAAKFYIKKGCLNKAFHFLKIALQASPSSALLHHQMGFCYKTKMINIKKATNYKPQGRDRQELEKVIQSAIFHFKTSIENRPTFEISHIELGNMYAEAGDFQKAEESYKEVLNMKQLQDSVKQNALYNYGRFLETHRRSEADALTLYLEGLKINRKHKWLLIGLEKLAKRRLQRNASDVESLSFLGFIHKMKEEPGEAIQLYETALELGSSLLLSRMALFPPDAAQALASS</sequence>
<protein>
    <recommendedName>
        <fullName evidence="8">Interferon induced protein with tetratricopeptide repeats 1</fullName>
    </recommendedName>
</protein>
<keyword evidence="7" id="KW-1185">Reference proteome</keyword>
<keyword evidence="5" id="KW-0175">Coiled coil</keyword>
<dbReference type="SUPFAM" id="SSF48452">
    <property type="entry name" value="TPR-like"/>
    <property type="match status" value="2"/>
</dbReference>
<dbReference type="InterPro" id="IPR019734">
    <property type="entry name" value="TPR_rpt"/>
</dbReference>
<dbReference type="PANTHER" id="PTHR10271">
    <property type="entry name" value="INTERFERON-INDUCED PROTEIN WITH TETRATRICOPEPTIDE REPEATS"/>
    <property type="match status" value="1"/>
</dbReference>
<evidence type="ECO:0000256" key="1">
    <source>
        <dbReference type="ARBA" id="ARBA00022737"/>
    </source>
</evidence>
<evidence type="ECO:0000256" key="4">
    <source>
        <dbReference type="PROSITE-ProRule" id="PRU00339"/>
    </source>
</evidence>
<accession>A0A4X2LS79</accession>
<dbReference type="AlphaFoldDB" id="A0A4X2LS79"/>
<evidence type="ECO:0000256" key="2">
    <source>
        <dbReference type="ARBA" id="ARBA00022803"/>
    </source>
</evidence>
<reference evidence="6" key="3">
    <citation type="submission" date="2025-09" db="UniProtKB">
        <authorList>
            <consortium name="Ensembl"/>
        </authorList>
    </citation>
    <scope>IDENTIFICATION</scope>
</reference>
<evidence type="ECO:0008006" key="8">
    <source>
        <dbReference type="Google" id="ProtNLM"/>
    </source>
</evidence>
<reference evidence="6" key="2">
    <citation type="submission" date="2025-08" db="UniProtKB">
        <authorList>
            <consortium name="Ensembl"/>
        </authorList>
    </citation>
    <scope>IDENTIFICATION</scope>
</reference>
<dbReference type="Ensembl" id="ENSVURT00010027879.1">
    <property type="protein sequence ID" value="ENSVURP00010024490.1"/>
    <property type="gene ID" value="ENSVURG00010018780.1"/>
</dbReference>
<dbReference type="OMA" id="DHQVKDS"/>
<organism evidence="6 7">
    <name type="scientific">Vombatus ursinus</name>
    <name type="common">Common wombat</name>
    <dbReference type="NCBI Taxonomy" id="29139"/>
    <lineage>
        <taxon>Eukaryota</taxon>
        <taxon>Metazoa</taxon>
        <taxon>Chordata</taxon>
        <taxon>Craniata</taxon>
        <taxon>Vertebrata</taxon>
        <taxon>Euteleostomi</taxon>
        <taxon>Mammalia</taxon>
        <taxon>Metatheria</taxon>
        <taxon>Diprotodontia</taxon>
        <taxon>Vombatidae</taxon>
        <taxon>Vombatus</taxon>
    </lineage>
</organism>
<dbReference type="PANTHER" id="PTHR10271:SF28">
    <property type="entry name" value="INTERFERON-INDUCED PROTEIN WITH TETRATRICOPEPTIDE REPEATS 5"/>
    <property type="match status" value="1"/>
</dbReference>
<dbReference type="GO" id="GO:0051607">
    <property type="term" value="P:defense response to virus"/>
    <property type="evidence" value="ECO:0007669"/>
    <property type="project" value="TreeGrafter"/>
</dbReference>
<keyword evidence="1" id="KW-0677">Repeat</keyword>